<dbReference type="EMBL" id="JACGWL010000615">
    <property type="protein sequence ID" value="KAK4383067.1"/>
    <property type="molecule type" value="Genomic_DNA"/>
</dbReference>
<comment type="caution">
    <text evidence="1">The sequence shown here is derived from an EMBL/GenBank/DDBJ whole genome shotgun (WGS) entry which is preliminary data.</text>
</comment>
<dbReference type="InterPro" id="IPR036291">
    <property type="entry name" value="NAD(P)-bd_dom_sf"/>
</dbReference>
<name>A0AAE1T7J6_9LAMI</name>
<evidence type="ECO:0000313" key="2">
    <source>
        <dbReference type="Proteomes" id="UP001289374"/>
    </source>
</evidence>
<dbReference type="Gene3D" id="3.40.50.720">
    <property type="entry name" value="NAD(P)-binding Rossmann-like Domain"/>
    <property type="match status" value="1"/>
</dbReference>
<gene>
    <name evidence="1" type="ORF">Sango_2812400</name>
</gene>
<evidence type="ECO:0000313" key="1">
    <source>
        <dbReference type="EMBL" id="KAK4383067.1"/>
    </source>
</evidence>
<dbReference type="Proteomes" id="UP001289374">
    <property type="component" value="Unassembled WGS sequence"/>
</dbReference>
<proteinExistence type="predicted"/>
<accession>A0AAE1T7J6</accession>
<sequence length="115" mass="13177">MGHTHMKTLKGNPTGCRKSSGFQYRSWWIYCFSHCQAFEERVTKGVDHMFNLAADMGGMGFIQSNHSVIMYNNTMISFNTIEAARINGVKRDTDMSGGVPFFYRCVCTKREHYEA</sequence>
<dbReference type="SUPFAM" id="SSF51735">
    <property type="entry name" value="NAD(P)-binding Rossmann-fold domains"/>
    <property type="match status" value="1"/>
</dbReference>
<reference evidence="1" key="1">
    <citation type="submission" date="2020-06" db="EMBL/GenBank/DDBJ databases">
        <authorList>
            <person name="Li T."/>
            <person name="Hu X."/>
            <person name="Zhang T."/>
            <person name="Song X."/>
            <person name="Zhang H."/>
            <person name="Dai N."/>
            <person name="Sheng W."/>
            <person name="Hou X."/>
            <person name="Wei L."/>
        </authorList>
    </citation>
    <scope>NUCLEOTIDE SEQUENCE</scope>
    <source>
        <strain evidence="1">K16</strain>
        <tissue evidence="1">Leaf</tissue>
    </source>
</reference>
<dbReference type="Gene3D" id="3.90.25.10">
    <property type="entry name" value="UDP-galactose 4-epimerase, domain 1"/>
    <property type="match status" value="1"/>
</dbReference>
<dbReference type="AlphaFoldDB" id="A0AAE1T7J6"/>
<reference evidence="1" key="2">
    <citation type="journal article" date="2024" name="Plant">
        <title>Genomic evolution and insights into agronomic trait innovations of Sesamum species.</title>
        <authorList>
            <person name="Miao H."/>
            <person name="Wang L."/>
            <person name="Qu L."/>
            <person name="Liu H."/>
            <person name="Sun Y."/>
            <person name="Le M."/>
            <person name="Wang Q."/>
            <person name="Wei S."/>
            <person name="Zheng Y."/>
            <person name="Lin W."/>
            <person name="Duan Y."/>
            <person name="Cao H."/>
            <person name="Xiong S."/>
            <person name="Wang X."/>
            <person name="Wei L."/>
            <person name="Li C."/>
            <person name="Ma Q."/>
            <person name="Ju M."/>
            <person name="Zhao R."/>
            <person name="Li G."/>
            <person name="Mu C."/>
            <person name="Tian Q."/>
            <person name="Mei H."/>
            <person name="Zhang T."/>
            <person name="Gao T."/>
            <person name="Zhang H."/>
        </authorList>
    </citation>
    <scope>NUCLEOTIDE SEQUENCE</scope>
    <source>
        <strain evidence="1">K16</strain>
    </source>
</reference>
<protein>
    <submittedName>
        <fullName evidence="1">GDP-mannose 3,5-epimerase</fullName>
    </submittedName>
</protein>
<keyword evidence="2" id="KW-1185">Reference proteome</keyword>
<organism evidence="1 2">
    <name type="scientific">Sesamum angolense</name>
    <dbReference type="NCBI Taxonomy" id="2727404"/>
    <lineage>
        <taxon>Eukaryota</taxon>
        <taxon>Viridiplantae</taxon>
        <taxon>Streptophyta</taxon>
        <taxon>Embryophyta</taxon>
        <taxon>Tracheophyta</taxon>
        <taxon>Spermatophyta</taxon>
        <taxon>Magnoliopsida</taxon>
        <taxon>eudicotyledons</taxon>
        <taxon>Gunneridae</taxon>
        <taxon>Pentapetalae</taxon>
        <taxon>asterids</taxon>
        <taxon>lamiids</taxon>
        <taxon>Lamiales</taxon>
        <taxon>Pedaliaceae</taxon>
        <taxon>Sesamum</taxon>
    </lineage>
</organism>